<keyword evidence="2" id="KW-0472">Membrane</keyword>
<proteinExistence type="predicted"/>
<dbReference type="Pfam" id="PF02470">
    <property type="entry name" value="MlaD"/>
    <property type="match status" value="1"/>
</dbReference>
<protein>
    <submittedName>
        <fullName evidence="5">MCE family protein</fullName>
    </submittedName>
</protein>
<dbReference type="PANTHER" id="PTHR33371">
    <property type="entry name" value="INTERMEMBRANE PHOSPHOLIPID TRANSPORT SYSTEM BINDING PROTEIN MLAD-RELATED"/>
    <property type="match status" value="1"/>
</dbReference>
<dbReference type="InterPro" id="IPR052336">
    <property type="entry name" value="MlaD_Phospholipid_Transporter"/>
</dbReference>
<dbReference type="InterPro" id="IPR024516">
    <property type="entry name" value="Mce_C"/>
</dbReference>
<evidence type="ECO:0000256" key="2">
    <source>
        <dbReference type="SAM" id="Phobius"/>
    </source>
</evidence>
<sequence>MTAGDHAHTRRRPLTGPLLKSLAFVVVTVLATTVLGLSVAGTGVDSGTGTTTYKALFTDVTGLVDGDSVRISGVEVGEVTDVRVVRRRTAQVTFTVRDDRTLPRSTTAAVKYLNMVGQRYVSLDRGSGDLTGTLEAGGTVPLDRTTPALDLTLLFNGFKPLFEGLSPKDVNELAGSIVQVLQGEGATVDSLMRHIGSLGTTVAAKDKVIGEVVENLGTVLDTLNDREDGFDDLVVTLQQLVSGFNEDREPLGKAVTAMSELTTVTADLLDDGREPLKQDIRELGRLSTNLGEHTPQIEDFLEKTPVKMTALARLSSYGSWFNLYLCEARVSGVTTSDGSEPPTGIAVTEARCRG</sequence>
<dbReference type="EMBL" id="JAVRFA010000003">
    <property type="protein sequence ID" value="MDT0393877.1"/>
    <property type="molecule type" value="Genomic_DNA"/>
</dbReference>
<comment type="caution">
    <text evidence="5">The sequence shown here is derived from an EMBL/GenBank/DDBJ whole genome shotgun (WGS) entry which is preliminary data.</text>
</comment>
<evidence type="ECO:0000313" key="5">
    <source>
        <dbReference type="EMBL" id="MDT0393877.1"/>
    </source>
</evidence>
<dbReference type="Pfam" id="PF11887">
    <property type="entry name" value="Mce4_CUP1"/>
    <property type="match status" value="1"/>
</dbReference>
<accession>A0ABU2PPU0</accession>
<evidence type="ECO:0000259" key="4">
    <source>
        <dbReference type="Pfam" id="PF11887"/>
    </source>
</evidence>
<evidence type="ECO:0000256" key="1">
    <source>
        <dbReference type="SAM" id="MobiDB-lite"/>
    </source>
</evidence>
<keyword evidence="2" id="KW-0812">Transmembrane</keyword>
<dbReference type="NCBIfam" id="TIGR00996">
    <property type="entry name" value="Mtu_fam_mce"/>
    <property type="match status" value="1"/>
</dbReference>
<dbReference type="InterPro" id="IPR003399">
    <property type="entry name" value="Mce/MlaD"/>
</dbReference>
<evidence type="ECO:0000313" key="6">
    <source>
        <dbReference type="Proteomes" id="UP001183881"/>
    </source>
</evidence>
<feature type="domain" description="Mce/MlaD" evidence="3">
    <location>
        <begin position="50"/>
        <end position="126"/>
    </location>
</feature>
<reference evidence="6" key="1">
    <citation type="submission" date="2023-07" db="EMBL/GenBank/DDBJ databases">
        <title>30 novel species of actinomycetes from the DSMZ collection.</title>
        <authorList>
            <person name="Nouioui I."/>
        </authorList>
    </citation>
    <scope>NUCLEOTIDE SEQUENCE [LARGE SCALE GENOMIC DNA]</scope>
    <source>
        <strain evidence="6">DSM 41636</strain>
    </source>
</reference>
<feature type="transmembrane region" description="Helical" evidence="2">
    <location>
        <begin position="21"/>
        <end position="44"/>
    </location>
</feature>
<name>A0ABU2PPU0_9ACTN</name>
<feature type="region of interest" description="Disordered" evidence="1">
    <location>
        <begin position="333"/>
        <end position="354"/>
    </location>
</feature>
<keyword evidence="2" id="KW-1133">Transmembrane helix</keyword>
<dbReference type="PANTHER" id="PTHR33371:SF17">
    <property type="entry name" value="MCE-FAMILY PROTEIN MCE1B"/>
    <property type="match status" value="1"/>
</dbReference>
<keyword evidence="6" id="KW-1185">Reference proteome</keyword>
<gene>
    <name evidence="5" type="ORF">RM705_04035</name>
</gene>
<dbReference type="RefSeq" id="WP_311641370.1">
    <property type="nucleotide sequence ID" value="NZ_JAVRFA010000003.1"/>
</dbReference>
<dbReference type="Proteomes" id="UP001183881">
    <property type="component" value="Unassembled WGS sequence"/>
</dbReference>
<dbReference type="InterPro" id="IPR005693">
    <property type="entry name" value="Mce"/>
</dbReference>
<feature type="domain" description="Mammalian cell entry C-terminal" evidence="4">
    <location>
        <begin position="133"/>
        <end position="329"/>
    </location>
</feature>
<evidence type="ECO:0000259" key="3">
    <source>
        <dbReference type="Pfam" id="PF02470"/>
    </source>
</evidence>
<organism evidence="5 6">
    <name type="scientific">Streptomyces edwardsiae</name>
    <dbReference type="NCBI Taxonomy" id="3075527"/>
    <lineage>
        <taxon>Bacteria</taxon>
        <taxon>Bacillati</taxon>
        <taxon>Actinomycetota</taxon>
        <taxon>Actinomycetes</taxon>
        <taxon>Kitasatosporales</taxon>
        <taxon>Streptomycetaceae</taxon>
        <taxon>Streptomyces</taxon>
    </lineage>
</organism>